<protein>
    <submittedName>
        <fullName evidence="3">Putative salivary mucin</fullName>
    </submittedName>
</protein>
<feature type="signal peptide" evidence="2">
    <location>
        <begin position="1"/>
        <end position="19"/>
    </location>
</feature>
<evidence type="ECO:0000313" key="3">
    <source>
        <dbReference type="EMBL" id="AAV90640.1"/>
    </source>
</evidence>
<evidence type="ECO:0000256" key="2">
    <source>
        <dbReference type="SAM" id="SignalP"/>
    </source>
</evidence>
<dbReference type="AlphaFoldDB" id="Q5MIZ2"/>
<name>Q5MIZ2_AEDAL</name>
<reference evidence="3" key="1">
    <citation type="journal article" date="2007" name="Insect Biochem. Mol. Biol.">
        <title>An insight into the sialome of the adult female mosquito Aedes albopictus.</title>
        <authorList>
            <person name="Arca B."/>
            <person name="Lombardo F."/>
            <person name="Francischetti I.M."/>
            <person name="Pham V.M."/>
            <person name="Mestres-Simon M."/>
            <person name="Andersen J.F."/>
            <person name="Ribeiro J.M."/>
        </authorList>
    </citation>
    <scope>NUCLEOTIDE SEQUENCE</scope>
    <source>
        <tissue evidence="3">Salivary glands</tissue>
    </source>
</reference>
<organism evidence="3">
    <name type="scientific">Aedes albopictus</name>
    <name type="common">Asian tiger mosquito</name>
    <name type="synonym">Stegomyia albopicta</name>
    <dbReference type="NCBI Taxonomy" id="7160"/>
    <lineage>
        <taxon>Eukaryota</taxon>
        <taxon>Metazoa</taxon>
        <taxon>Ecdysozoa</taxon>
        <taxon>Arthropoda</taxon>
        <taxon>Hexapoda</taxon>
        <taxon>Insecta</taxon>
        <taxon>Pterygota</taxon>
        <taxon>Neoptera</taxon>
        <taxon>Endopterygota</taxon>
        <taxon>Diptera</taxon>
        <taxon>Nematocera</taxon>
        <taxon>Culicoidea</taxon>
        <taxon>Culicidae</taxon>
        <taxon>Culicinae</taxon>
        <taxon>Aedini</taxon>
        <taxon>Aedes</taxon>
        <taxon>Stegomyia</taxon>
    </lineage>
</organism>
<accession>Q5MIZ2</accession>
<dbReference type="VEuPathDB" id="VectorBase:AALFPA_074515"/>
<dbReference type="VEuPathDB" id="VectorBase:AALF013769"/>
<dbReference type="VEuPathDB" id="VectorBase:AALC636_036139"/>
<feature type="region of interest" description="Disordered" evidence="1">
    <location>
        <begin position="58"/>
        <end position="148"/>
    </location>
</feature>
<feature type="chain" id="PRO_5004260064" evidence="2">
    <location>
        <begin position="20"/>
        <end position="295"/>
    </location>
</feature>
<feature type="compositionally biased region" description="Polar residues" evidence="1">
    <location>
        <begin position="118"/>
        <end position="135"/>
    </location>
</feature>
<sequence length="295" mass="33221">MQAFLSIVLLSSLVHVSFARFRTPTEPVFSDDVTDYDSPSGSEYYDVKEYPVLPGELDAYRKTKPGGLLPSSDTASRKEEAAETEPSTTSTDKTTRKPRRRTRGRNPSTRTCMEPLPMTTTAQASLTQQPTTTKSPWRREGGRLIIDGSDPNTDLFKIMRESRRLVTKAPMLQRRFPMRDIVGNEIKSESATNRLLVLGSVRGCRETKQEDYEHKVASSRIVNPDPKVTGITVEIPPEITRSTYKFDPVSTGGMALEFNTFNGERGTIKLKWYSCPTRRTGKKLICGKWEVTKML</sequence>
<dbReference type="EMBL" id="AY826068">
    <property type="protein sequence ID" value="AAV90640.1"/>
    <property type="molecule type" value="mRNA"/>
</dbReference>
<proteinExistence type="evidence at transcript level"/>
<evidence type="ECO:0000256" key="1">
    <source>
        <dbReference type="SAM" id="MobiDB-lite"/>
    </source>
</evidence>
<keyword evidence="2" id="KW-0732">Signal</keyword>